<protein>
    <submittedName>
        <fullName evidence="1">Uncharacterized protein</fullName>
    </submittedName>
</protein>
<organism evidence="1 2">
    <name type="scientific">Staurois parvus</name>
    <dbReference type="NCBI Taxonomy" id="386267"/>
    <lineage>
        <taxon>Eukaryota</taxon>
        <taxon>Metazoa</taxon>
        <taxon>Chordata</taxon>
        <taxon>Craniata</taxon>
        <taxon>Vertebrata</taxon>
        <taxon>Euteleostomi</taxon>
        <taxon>Amphibia</taxon>
        <taxon>Batrachia</taxon>
        <taxon>Anura</taxon>
        <taxon>Neobatrachia</taxon>
        <taxon>Ranoidea</taxon>
        <taxon>Ranidae</taxon>
        <taxon>Staurois</taxon>
    </lineage>
</organism>
<feature type="non-terminal residue" evidence="1">
    <location>
        <position position="1"/>
    </location>
</feature>
<dbReference type="EMBL" id="CATNWA010017490">
    <property type="protein sequence ID" value="CAI9600872.1"/>
    <property type="molecule type" value="Genomic_DNA"/>
</dbReference>
<sequence length="72" mass="8645">KKEKKKKRKYFVGQFSLIIEKKLEAIITIYHQMKAQFVLKKTQGINHLDVQSSCLMKYVRFYYHMSTLQNCA</sequence>
<evidence type="ECO:0000313" key="2">
    <source>
        <dbReference type="Proteomes" id="UP001162483"/>
    </source>
</evidence>
<name>A0ABN9FVT3_9NEOB</name>
<dbReference type="Proteomes" id="UP001162483">
    <property type="component" value="Unassembled WGS sequence"/>
</dbReference>
<reference evidence="1" key="1">
    <citation type="submission" date="2023-05" db="EMBL/GenBank/DDBJ databases">
        <authorList>
            <person name="Stuckert A."/>
        </authorList>
    </citation>
    <scope>NUCLEOTIDE SEQUENCE</scope>
</reference>
<evidence type="ECO:0000313" key="1">
    <source>
        <dbReference type="EMBL" id="CAI9600872.1"/>
    </source>
</evidence>
<accession>A0ABN9FVT3</accession>
<keyword evidence="2" id="KW-1185">Reference proteome</keyword>
<comment type="caution">
    <text evidence="1">The sequence shown here is derived from an EMBL/GenBank/DDBJ whole genome shotgun (WGS) entry which is preliminary data.</text>
</comment>
<gene>
    <name evidence="1" type="ORF">SPARVUS_LOCUS12867036</name>
</gene>
<proteinExistence type="predicted"/>